<dbReference type="AlphaFoldDB" id="A0A8K0NT69"/>
<gene>
    <name evidence="4" type="ORF">FFLO_00601</name>
</gene>
<dbReference type="GO" id="GO:1990904">
    <property type="term" value="C:ribonucleoprotein complex"/>
    <property type="evidence" value="ECO:0007669"/>
    <property type="project" value="TreeGrafter"/>
</dbReference>
<dbReference type="GO" id="GO:0003729">
    <property type="term" value="F:mRNA binding"/>
    <property type="evidence" value="ECO:0007669"/>
    <property type="project" value="TreeGrafter"/>
</dbReference>
<dbReference type="InterPro" id="IPR000504">
    <property type="entry name" value="RRM_dom"/>
</dbReference>
<keyword evidence="1 2" id="KW-0694">RNA-binding</keyword>
<sequence length="204" mass="21820">MFHPAAVGVDGRVNLFVGNLPYRVRWQDVKDLFRRAGTVLRADVALDPQSNRSRGHGSVLMGSQEDGIKAIEMFNGYAWQTRVLEVRPDRLPPEYEPHPYIPPSSYGNAMLGRGAGGAPPNMTGMGMGMGGMNSGVGVAGGRLSSTLLPFNASWQELKDLFRTAGGNVVRADIALGPDGRSKGFGNVLFQNEEDAAVAVQAFDG</sequence>
<keyword evidence="5" id="KW-1185">Reference proteome</keyword>
<feature type="domain" description="RRM" evidence="3">
    <location>
        <begin position="141"/>
        <end position="204"/>
    </location>
</feature>
<dbReference type="PROSITE" id="PS50102">
    <property type="entry name" value="RRM"/>
    <property type="match status" value="2"/>
</dbReference>
<dbReference type="InterPro" id="IPR050374">
    <property type="entry name" value="RRT5_SRSF_SR"/>
</dbReference>
<reference evidence="4" key="1">
    <citation type="submission" date="2020-04" db="EMBL/GenBank/DDBJ databases">
        <title>Analysis of mating type loci in Filobasidium floriforme.</title>
        <authorList>
            <person name="Nowrousian M."/>
        </authorList>
    </citation>
    <scope>NUCLEOTIDE SEQUENCE</scope>
    <source>
        <strain evidence="4">CBS 6242</strain>
    </source>
</reference>
<dbReference type="PANTHER" id="PTHR23003">
    <property type="entry name" value="RNA RECOGNITION MOTIF RRM DOMAIN CONTAINING PROTEIN"/>
    <property type="match status" value="1"/>
</dbReference>
<evidence type="ECO:0000313" key="4">
    <source>
        <dbReference type="EMBL" id="KAG7571418.1"/>
    </source>
</evidence>
<evidence type="ECO:0000256" key="2">
    <source>
        <dbReference type="PROSITE-ProRule" id="PRU00176"/>
    </source>
</evidence>
<feature type="domain" description="RRM" evidence="3">
    <location>
        <begin position="13"/>
        <end position="91"/>
    </location>
</feature>
<dbReference type="SMART" id="SM00360">
    <property type="entry name" value="RRM"/>
    <property type="match status" value="2"/>
</dbReference>
<protein>
    <recommendedName>
        <fullName evidence="3">RRM domain-containing protein</fullName>
    </recommendedName>
</protein>
<dbReference type="Pfam" id="PF00076">
    <property type="entry name" value="RRM_1"/>
    <property type="match status" value="2"/>
</dbReference>
<dbReference type="PANTHER" id="PTHR23003:SF64">
    <property type="entry name" value="RRM DOMAIN-CONTAINING PROTEIN"/>
    <property type="match status" value="1"/>
</dbReference>
<dbReference type="Proteomes" id="UP000812966">
    <property type="component" value="Unassembled WGS sequence"/>
</dbReference>
<organism evidence="4 5">
    <name type="scientific">Filobasidium floriforme</name>
    <dbReference type="NCBI Taxonomy" id="5210"/>
    <lineage>
        <taxon>Eukaryota</taxon>
        <taxon>Fungi</taxon>
        <taxon>Dikarya</taxon>
        <taxon>Basidiomycota</taxon>
        <taxon>Agaricomycotina</taxon>
        <taxon>Tremellomycetes</taxon>
        <taxon>Filobasidiales</taxon>
        <taxon>Filobasidiaceae</taxon>
        <taxon>Filobasidium</taxon>
    </lineage>
</organism>
<dbReference type="InterPro" id="IPR035979">
    <property type="entry name" value="RBD_domain_sf"/>
</dbReference>
<dbReference type="Gene3D" id="3.30.70.330">
    <property type="match status" value="2"/>
</dbReference>
<name>A0A8K0NT69_9TREE</name>
<dbReference type="GO" id="GO:0005737">
    <property type="term" value="C:cytoplasm"/>
    <property type="evidence" value="ECO:0007669"/>
    <property type="project" value="TreeGrafter"/>
</dbReference>
<evidence type="ECO:0000259" key="3">
    <source>
        <dbReference type="PROSITE" id="PS50102"/>
    </source>
</evidence>
<evidence type="ECO:0000256" key="1">
    <source>
        <dbReference type="ARBA" id="ARBA00022884"/>
    </source>
</evidence>
<accession>A0A8K0NT69</accession>
<evidence type="ECO:0000313" key="5">
    <source>
        <dbReference type="Proteomes" id="UP000812966"/>
    </source>
</evidence>
<dbReference type="GO" id="GO:0005634">
    <property type="term" value="C:nucleus"/>
    <property type="evidence" value="ECO:0007669"/>
    <property type="project" value="TreeGrafter"/>
</dbReference>
<dbReference type="FunFam" id="3.30.70.330:FF:000145">
    <property type="entry name" value="Putative RNP domain-containing protein"/>
    <property type="match status" value="1"/>
</dbReference>
<comment type="caution">
    <text evidence="4">The sequence shown here is derived from an EMBL/GenBank/DDBJ whole genome shotgun (WGS) entry which is preliminary data.</text>
</comment>
<dbReference type="SUPFAM" id="SSF54928">
    <property type="entry name" value="RNA-binding domain, RBD"/>
    <property type="match status" value="1"/>
</dbReference>
<dbReference type="EMBL" id="JABELV010000007">
    <property type="protein sequence ID" value="KAG7571418.1"/>
    <property type="molecule type" value="Genomic_DNA"/>
</dbReference>
<dbReference type="InterPro" id="IPR012677">
    <property type="entry name" value="Nucleotide-bd_a/b_plait_sf"/>
</dbReference>
<proteinExistence type="predicted"/>